<feature type="non-terminal residue" evidence="1">
    <location>
        <position position="53"/>
    </location>
</feature>
<name>A0AAE1BIE7_PETCI</name>
<sequence>MDHCYRWWCGEGSGSRPVVAPTMTHNQPTNQRGGREGILSRWRMAGVGWGLER</sequence>
<evidence type="ECO:0000313" key="1">
    <source>
        <dbReference type="EMBL" id="KAK3850697.1"/>
    </source>
</evidence>
<comment type="caution">
    <text evidence="1">The sequence shown here is derived from an EMBL/GenBank/DDBJ whole genome shotgun (WGS) entry which is preliminary data.</text>
</comment>
<evidence type="ECO:0000313" key="2">
    <source>
        <dbReference type="Proteomes" id="UP001286313"/>
    </source>
</evidence>
<dbReference type="AlphaFoldDB" id="A0AAE1BIE7"/>
<gene>
    <name evidence="1" type="ORF">Pcinc_042602</name>
</gene>
<dbReference type="EMBL" id="JAWQEG010008237">
    <property type="protein sequence ID" value="KAK3850697.1"/>
    <property type="molecule type" value="Genomic_DNA"/>
</dbReference>
<accession>A0AAE1BIE7</accession>
<dbReference type="Proteomes" id="UP001286313">
    <property type="component" value="Unassembled WGS sequence"/>
</dbReference>
<reference evidence="1" key="1">
    <citation type="submission" date="2023-10" db="EMBL/GenBank/DDBJ databases">
        <title>Genome assemblies of two species of porcelain crab, Petrolisthes cinctipes and Petrolisthes manimaculis (Anomura: Porcellanidae).</title>
        <authorList>
            <person name="Angst P."/>
        </authorList>
    </citation>
    <scope>NUCLEOTIDE SEQUENCE</scope>
    <source>
        <strain evidence="1">PB745_01</strain>
        <tissue evidence="1">Gill</tissue>
    </source>
</reference>
<proteinExistence type="predicted"/>
<protein>
    <submittedName>
        <fullName evidence="1">Uncharacterized protein</fullName>
    </submittedName>
</protein>
<organism evidence="1 2">
    <name type="scientific">Petrolisthes cinctipes</name>
    <name type="common">Flat porcelain crab</name>
    <dbReference type="NCBI Taxonomy" id="88211"/>
    <lineage>
        <taxon>Eukaryota</taxon>
        <taxon>Metazoa</taxon>
        <taxon>Ecdysozoa</taxon>
        <taxon>Arthropoda</taxon>
        <taxon>Crustacea</taxon>
        <taxon>Multicrustacea</taxon>
        <taxon>Malacostraca</taxon>
        <taxon>Eumalacostraca</taxon>
        <taxon>Eucarida</taxon>
        <taxon>Decapoda</taxon>
        <taxon>Pleocyemata</taxon>
        <taxon>Anomura</taxon>
        <taxon>Galatheoidea</taxon>
        <taxon>Porcellanidae</taxon>
        <taxon>Petrolisthes</taxon>
    </lineage>
</organism>
<keyword evidence="2" id="KW-1185">Reference proteome</keyword>